<name>A0A3N6MBY9_NATCH</name>
<feature type="transmembrane region" description="Helical" evidence="6">
    <location>
        <begin position="288"/>
        <end position="307"/>
    </location>
</feature>
<feature type="transmembrane region" description="Helical" evidence="6">
    <location>
        <begin position="248"/>
        <end position="267"/>
    </location>
</feature>
<evidence type="ECO:0000256" key="5">
    <source>
        <dbReference type="ARBA" id="ARBA00023136"/>
    </source>
</evidence>
<feature type="transmembrane region" description="Helical" evidence="6">
    <location>
        <begin position="445"/>
        <end position="463"/>
    </location>
</feature>
<feature type="transmembrane region" description="Helical" evidence="6">
    <location>
        <begin position="158"/>
        <end position="177"/>
    </location>
</feature>
<comment type="subcellular location">
    <subcellularLocation>
        <location evidence="1">Cell membrane</location>
        <topology evidence="1">Multi-pass membrane protein</topology>
    </subcellularLocation>
</comment>
<sequence>MSPDATDTTATREVVSSSIAKVVKIAIAFAGSILFARLLGPAGYGSFYLILSITEILDRLIKGWGEAGKKRISEVTGEADQITGAMILSWIVLVPIVFGLTYGFRTPLDGFLEVENGWLYVALSFAMISAFILFEGLTEGFGRVGTASWASTLQEWAAFPFQIGLILLGFGVAGLVYGYAAGIVIALPMLLYYGYTTPALPRLETIRSLWEYGRFSIANKLLGRTYARIDILLLGLLVTPAAAGHYEIAYRIGLTATIVSSSAALFLMARVSTLRSKGEEYAQEVTGILSYASILSIPLFFGSLLVAEDVIVLVYGEEFAPAGVLLIGLALYRIVVSQSQPLIEYVNGIDRPDVNMRISAATLGLNVVLGVTLILALGPIGVVISTITSELLRYLSLVYYAKTYFGLETFITREFRRQFVAGVIMLAVVYPVTRVHLVGHTVDTVLAVTTGVVAYTGALLALSEPTRRAVFERVPV</sequence>
<evidence type="ECO:0000256" key="4">
    <source>
        <dbReference type="ARBA" id="ARBA00022989"/>
    </source>
</evidence>
<dbReference type="GO" id="GO:0005886">
    <property type="term" value="C:plasma membrane"/>
    <property type="evidence" value="ECO:0007669"/>
    <property type="project" value="UniProtKB-SubCell"/>
</dbReference>
<organism evidence="7 8">
    <name type="scientific">Natrarchaeobius chitinivorans</name>
    <dbReference type="NCBI Taxonomy" id="1679083"/>
    <lineage>
        <taxon>Archaea</taxon>
        <taxon>Methanobacteriati</taxon>
        <taxon>Methanobacteriota</taxon>
        <taxon>Stenosarchaea group</taxon>
        <taxon>Halobacteria</taxon>
        <taxon>Halobacteriales</taxon>
        <taxon>Natrialbaceae</taxon>
        <taxon>Natrarchaeobius</taxon>
    </lineage>
</organism>
<evidence type="ECO:0000313" key="8">
    <source>
        <dbReference type="Proteomes" id="UP000282323"/>
    </source>
</evidence>
<dbReference type="AlphaFoldDB" id="A0A3N6MBY9"/>
<keyword evidence="3 6" id="KW-0812">Transmembrane</keyword>
<protein>
    <submittedName>
        <fullName evidence="7">Polysaccharide biosynthesis protein</fullName>
    </submittedName>
</protein>
<feature type="transmembrane region" description="Helical" evidence="6">
    <location>
        <begin position="117"/>
        <end position="137"/>
    </location>
</feature>
<dbReference type="Pfam" id="PF13440">
    <property type="entry name" value="Polysacc_synt_3"/>
    <property type="match status" value="1"/>
</dbReference>
<feature type="transmembrane region" description="Helical" evidence="6">
    <location>
        <begin position="419"/>
        <end position="439"/>
    </location>
</feature>
<dbReference type="Proteomes" id="UP000282323">
    <property type="component" value="Unassembled WGS sequence"/>
</dbReference>
<evidence type="ECO:0000256" key="2">
    <source>
        <dbReference type="ARBA" id="ARBA00022475"/>
    </source>
</evidence>
<feature type="transmembrane region" description="Helical" evidence="6">
    <location>
        <begin position="82"/>
        <end position="105"/>
    </location>
</feature>
<dbReference type="PANTHER" id="PTHR30250">
    <property type="entry name" value="PST FAMILY PREDICTED COLANIC ACID TRANSPORTER"/>
    <property type="match status" value="1"/>
</dbReference>
<accession>A0A3N6MBY9</accession>
<evidence type="ECO:0000313" key="7">
    <source>
        <dbReference type="EMBL" id="RQG94020.1"/>
    </source>
</evidence>
<keyword evidence="2" id="KW-1003">Cell membrane</keyword>
<feature type="transmembrane region" description="Helical" evidence="6">
    <location>
        <begin position="22"/>
        <end position="39"/>
    </location>
</feature>
<keyword evidence="5 6" id="KW-0472">Membrane</keyword>
<dbReference type="PANTHER" id="PTHR30250:SF28">
    <property type="entry name" value="POLYSACCHARIDE BIOSYNTHESIS PROTEIN"/>
    <property type="match status" value="1"/>
</dbReference>
<dbReference type="OrthoDB" id="112053at2157"/>
<dbReference type="InterPro" id="IPR050833">
    <property type="entry name" value="Poly_Biosynth_Transport"/>
</dbReference>
<feature type="transmembrane region" description="Helical" evidence="6">
    <location>
        <begin position="357"/>
        <end position="385"/>
    </location>
</feature>
<proteinExistence type="predicted"/>
<comment type="caution">
    <text evidence="7">The sequence shown here is derived from an EMBL/GenBank/DDBJ whole genome shotgun (WGS) entry which is preliminary data.</text>
</comment>
<gene>
    <name evidence="7" type="ORF">EA473_13155</name>
</gene>
<keyword evidence="8" id="KW-1185">Reference proteome</keyword>
<evidence type="ECO:0000256" key="1">
    <source>
        <dbReference type="ARBA" id="ARBA00004651"/>
    </source>
</evidence>
<reference evidence="7 8" key="1">
    <citation type="submission" date="2018-10" db="EMBL/GenBank/DDBJ databases">
        <title>Natrarchaeobius chitinivorans gen. nov., sp. nov., and Natrarchaeobius haloalkaliphilus sp. nov., alkaliphilic, chitin-utilizing haloarchaea from hypersaline alkaline lakes.</title>
        <authorList>
            <person name="Sorokin D.Y."/>
            <person name="Elcheninov A.G."/>
            <person name="Kostrikina N.A."/>
            <person name="Bale N.J."/>
            <person name="Sinninghe Damste J.S."/>
            <person name="Khijniak T.V."/>
            <person name="Kublanov I.V."/>
            <person name="Toshchakov S.V."/>
        </authorList>
    </citation>
    <scope>NUCLEOTIDE SEQUENCE [LARGE SCALE GENOMIC DNA]</scope>
    <source>
        <strain evidence="7 8">AArcht4T</strain>
    </source>
</reference>
<dbReference type="RefSeq" id="WP_124196071.1">
    <property type="nucleotide sequence ID" value="NZ_REGA01000011.1"/>
</dbReference>
<evidence type="ECO:0000256" key="6">
    <source>
        <dbReference type="SAM" id="Phobius"/>
    </source>
</evidence>
<feature type="transmembrane region" description="Helical" evidence="6">
    <location>
        <begin position="319"/>
        <end position="336"/>
    </location>
</feature>
<dbReference type="EMBL" id="REGA01000011">
    <property type="protein sequence ID" value="RQG94020.1"/>
    <property type="molecule type" value="Genomic_DNA"/>
</dbReference>
<evidence type="ECO:0000256" key="3">
    <source>
        <dbReference type="ARBA" id="ARBA00022692"/>
    </source>
</evidence>
<keyword evidence="4 6" id="KW-1133">Transmembrane helix</keyword>